<gene>
    <name evidence="8" type="ORF">Anapl_15425</name>
</gene>
<sequence>APPVELSLYYESLCPACRGFLVEQLFTTWLLLPSETMNITLVPYGNAQ</sequence>
<keyword evidence="3 7" id="KW-0964">Secreted</keyword>
<accession>R0L4W1</accession>
<keyword evidence="7" id="KW-0560">Oxidoreductase</keyword>
<evidence type="ECO:0000256" key="6">
    <source>
        <dbReference type="ARBA" id="ARBA00059163"/>
    </source>
</evidence>
<keyword evidence="7" id="KW-0458">Lysosome</keyword>
<dbReference type="Pfam" id="PF03227">
    <property type="entry name" value="GILT"/>
    <property type="match status" value="1"/>
</dbReference>
<dbReference type="GO" id="GO:0005576">
    <property type="term" value="C:extracellular region"/>
    <property type="evidence" value="ECO:0007669"/>
    <property type="project" value="UniProtKB-SubCell"/>
</dbReference>
<evidence type="ECO:0000256" key="1">
    <source>
        <dbReference type="ARBA" id="ARBA00005679"/>
    </source>
</evidence>
<evidence type="ECO:0000256" key="7">
    <source>
        <dbReference type="RuleBase" id="RU369109"/>
    </source>
</evidence>
<comment type="function">
    <text evidence="7">Lysosomal thiol reductase that can reduce protein disulfide bonds. Facilitates the complete unfolding of proteins destined for lysosomal degradation. Plays an important role in antigen processing.</text>
</comment>
<feature type="non-terminal residue" evidence="8">
    <location>
        <position position="48"/>
    </location>
</feature>
<evidence type="ECO:0000313" key="8">
    <source>
        <dbReference type="EMBL" id="EOA95297.1"/>
    </source>
</evidence>
<comment type="similarity">
    <text evidence="1 7">Belongs to the GILT family.</text>
</comment>
<evidence type="ECO:0000256" key="5">
    <source>
        <dbReference type="ARBA" id="ARBA00023180"/>
    </source>
</evidence>
<evidence type="ECO:0000313" key="9">
    <source>
        <dbReference type="Proteomes" id="UP000296049"/>
    </source>
</evidence>
<keyword evidence="5 7" id="KW-0325">Glycoprotein</keyword>
<dbReference type="EC" id="1.8.-.-" evidence="7"/>
<evidence type="ECO:0000256" key="2">
    <source>
        <dbReference type="ARBA" id="ARBA00011615"/>
    </source>
</evidence>
<dbReference type="GO" id="GO:0005764">
    <property type="term" value="C:lysosome"/>
    <property type="evidence" value="ECO:0007669"/>
    <property type="project" value="UniProtKB-SubCell"/>
</dbReference>
<dbReference type="Proteomes" id="UP000296049">
    <property type="component" value="Unassembled WGS sequence"/>
</dbReference>
<proteinExistence type="inferred from homology"/>
<evidence type="ECO:0000256" key="4">
    <source>
        <dbReference type="ARBA" id="ARBA00022729"/>
    </source>
</evidence>
<keyword evidence="7" id="KW-0391">Immunity</keyword>
<dbReference type="AlphaFoldDB" id="R0L4W1"/>
<dbReference type="GO" id="GO:0002376">
    <property type="term" value="P:immune system process"/>
    <property type="evidence" value="ECO:0007669"/>
    <property type="project" value="UniProtKB-KW"/>
</dbReference>
<reference evidence="9" key="1">
    <citation type="journal article" date="2013" name="Nat. Genet.">
        <title>The duck genome and transcriptome provide insight into an avian influenza virus reservoir species.</title>
        <authorList>
            <person name="Huang Y."/>
            <person name="Li Y."/>
            <person name="Burt D.W."/>
            <person name="Chen H."/>
            <person name="Zhang Y."/>
            <person name="Qian W."/>
            <person name="Kim H."/>
            <person name="Gan S."/>
            <person name="Zhao Y."/>
            <person name="Li J."/>
            <person name="Yi K."/>
            <person name="Feng H."/>
            <person name="Zhu P."/>
            <person name="Li B."/>
            <person name="Liu Q."/>
            <person name="Fairley S."/>
            <person name="Magor K.E."/>
            <person name="Du Z."/>
            <person name="Hu X."/>
            <person name="Goodman L."/>
            <person name="Tafer H."/>
            <person name="Vignal A."/>
            <person name="Lee T."/>
            <person name="Kim K.W."/>
            <person name="Sheng Z."/>
            <person name="An Y."/>
            <person name="Searle S."/>
            <person name="Herrero J."/>
            <person name="Groenen M.A."/>
            <person name="Crooijmans R.P."/>
            <person name="Faraut T."/>
            <person name="Cai Q."/>
            <person name="Webster R.G."/>
            <person name="Aldridge J.R."/>
            <person name="Warren W.C."/>
            <person name="Bartschat S."/>
            <person name="Kehr S."/>
            <person name="Marz M."/>
            <person name="Stadler P.F."/>
            <person name="Smith J."/>
            <person name="Kraus R.H."/>
            <person name="Zhao Y."/>
            <person name="Ren L."/>
            <person name="Fei J."/>
            <person name="Morisson M."/>
            <person name="Kaiser P."/>
            <person name="Griffin D.K."/>
            <person name="Rao M."/>
            <person name="Pitel F."/>
            <person name="Wang J."/>
            <person name="Li N."/>
        </authorList>
    </citation>
    <scope>NUCLEOTIDE SEQUENCE [LARGE SCALE GENOMIC DNA]</scope>
</reference>
<protein>
    <recommendedName>
        <fullName evidence="7">Gamma-interferon-inducible lysosomal thiol reductase</fullName>
        <ecNumber evidence="7">1.8.-.-</ecNumber>
    </recommendedName>
    <alternativeName>
        <fullName evidence="7">Gamma-interferon-inducible protein IP-30</fullName>
    </alternativeName>
</protein>
<feature type="non-terminal residue" evidence="8">
    <location>
        <position position="1"/>
    </location>
</feature>
<organism evidence="8 9">
    <name type="scientific">Anas platyrhynchos</name>
    <name type="common">Mallard</name>
    <name type="synonym">Anas boschas</name>
    <dbReference type="NCBI Taxonomy" id="8839"/>
    <lineage>
        <taxon>Eukaryota</taxon>
        <taxon>Metazoa</taxon>
        <taxon>Chordata</taxon>
        <taxon>Craniata</taxon>
        <taxon>Vertebrata</taxon>
        <taxon>Euteleostomi</taxon>
        <taxon>Archelosauria</taxon>
        <taxon>Archosauria</taxon>
        <taxon>Dinosauria</taxon>
        <taxon>Saurischia</taxon>
        <taxon>Theropoda</taxon>
        <taxon>Coelurosauria</taxon>
        <taxon>Aves</taxon>
        <taxon>Neognathae</taxon>
        <taxon>Galloanserae</taxon>
        <taxon>Anseriformes</taxon>
        <taxon>Anatidae</taxon>
        <taxon>Anatinae</taxon>
        <taxon>Anas</taxon>
    </lineage>
</organism>
<comment type="function">
    <text evidence="6">Lysosomal thiol reductase that can reduce protein disulfide bonds. May facilitate the complete unfolding of proteins destined for lysosomal degradation. Plays an important role in antigen processing. Facilitates the generation of MHC class II-restricted epitodes from disulfide bond-containing antigen by the endocytic reduction of disulfide bonds. Also facilitates MHC class I-restricted recognition of exogenous antigens containing disulfide bonds by CD8+ T-cells or crosspresentation.</text>
</comment>
<dbReference type="GO" id="GO:0016671">
    <property type="term" value="F:oxidoreductase activity, acting on a sulfur group of donors, disulfide as acceptor"/>
    <property type="evidence" value="ECO:0007669"/>
    <property type="project" value="UniProtKB-UniRule"/>
</dbReference>
<keyword evidence="9" id="KW-1185">Reference proteome</keyword>
<name>R0L4W1_ANAPL</name>
<keyword evidence="7" id="KW-1015">Disulfide bond</keyword>
<keyword evidence="4 7" id="KW-0732">Signal</keyword>
<comment type="subcellular location">
    <subcellularLocation>
        <location evidence="7">Secreted</location>
    </subcellularLocation>
    <subcellularLocation>
        <location evidence="7">Lysosome</location>
    </subcellularLocation>
</comment>
<dbReference type="EMBL" id="KB744335">
    <property type="protein sequence ID" value="EOA95297.1"/>
    <property type="molecule type" value="Genomic_DNA"/>
</dbReference>
<keyword evidence="7" id="KW-0676">Redox-active center</keyword>
<evidence type="ECO:0000256" key="3">
    <source>
        <dbReference type="ARBA" id="ARBA00022525"/>
    </source>
</evidence>
<dbReference type="PANTHER" id="PTHR13234:SF8">
    <property type="entry name" value="GAMMA-INTERFERON-INDUCIBLE LYSOSOMAL THIOL REDUCTASE"/>
    <property type="match status" value="1"/>
</dbReference>
<dbReference type="InterPro" id="IPR004911">
    <property type="entry name" value="Interferon-induced_GILT"/>
</dbReference>
<comment type="subunit">
    <text evidence="2 7">Dimer; disulfide-linked.</text>
</comment>
<dbReference type="PANTHER" id="PTHR13234">
    <property type="entry name" value="GAMMA-INTERFERON INDUCIBLE LYSOSOMAL THIOL REDUCTASE GILT"/>
    <property type="match status" value="1"/>
</dbReference>